<dbReference type="GO" id="GO:0016740">
    <property type="term" value="F:transferase activity"/>
    <property type="evidence" value="ECO:0007669"/>
    <property type="project" value="UniProtKB-ARBA"/>
</dbReference>
<dbReference type="Gene3D" id="2.30.30.100">
    <property type="match status" value="1"/>
</dbReference>
<evidence type="ECO:0000313" key="5">
    <source>
        <dbReference type="EMBL" id="HIZ30606.1"/>
    </source>
</evidence>
<gene>
    <name evidence="5" type="ORF">H9813_05155</name>
</gene>
<dbReference type="InterPro" id="IPR045864">
    <property type="entry name" value="aa-tRNA-synth_II/BPL/LPL"/>
</dbReference>
<feature type="domain" description="BPL/LPL catalytic" evidence="4">
    <location>
        <begin position="1"/>
        <end position="173"/>
    </location>
</feature>
<dbReference type="CDD" id="cd16442">
    <property type="entry name" value="BPL"/>
    <property type="match status" value="1"/>
</dbReference>
<dbReference type="GO" id="GO:0005737">
    <property type="term" value="C:cytoplasm"/>
    <property type="evidence" value="ECO:0007669"/>
    <property type="project" value="TreeGrafter"/>
</dbReference>
<dbReference type="Pfam" id="PF03099">
    <property type="entry name" value="BPL_LplA_LipB"/>
    <property type="match status" value="1"/>
</dbReference>
<dbReference type="SUPFAM" id="SSF55681">
    <property type="entry name" value="Class II aaRS and biotin synthetases"/>
    <property type="match status" value="1"/>
</dbReference>
<reference evidence="5" key="2">
    <citation type="submission" date="2021-04" db="EMBL/GenBank/DDBJ databases">
        <authorList>
            <person name="Gilroy R."/>
        </authorList>
    </citation>
    <scope>NUCLEOTIDE SEQUENCE</scope>
    <source>
        <strain evidence="5">ChiGjej4B4-18154</strain>
    </source>
</reference>
<protein>
    <recommendedName>
        <fullName evidence="3">biotin--[biotin carboxyl-carrier protein] ligase</fullName>
        <ecNumber evidence="3">6.3.4.15</ecNumber>
    </recommendedName>
</protein>
<reference evidence="5" key="1">
    <citation type="journal article" date="2021" name="PeerJ">
        <title>Extensive microbial diversity within the chicken gut microbiome revealed by metagenomics and culture.</title>
        <authorList>
            <person name="Gilroy R."/>
            <person name="Ravi A."/>
            <person name="Getino M."/>
            <person name="Pursley I."/>
            <person name="Horton D.L."/>
            <person name="Alikhan N.F."/>
            <person name="Baker D."/>
            <person name="Gharbi K."/>
            <person name="Hall N."/>
            <person name="Watson M."/>
            <person name="Adriaenssens E.M."/>
            <person name="Foster-Nyarko E."/>
            <person name="Jarju S."/>
            <person name="Secka A."/>
            <person name="Antonio M."/>
            <person name="Oren A."/>
            <person name="Chaudhuri R.R."/>
            <person name="La Ragione R."/>
            <person name="Hildebrand F."/>
            <person name="Pallen M.J."/>
        </authorList>
    </citation>
    <scope>NUCLEOTIDE SEQUENCE</scope>
    <source>
        <strain evidence="5">ChiGjej4B4-18154</strain>
    </source>
</reference>
<dbReference type="Proteomes" id="UP000824035">
    <property type="component" value="Unassembled WGS sequence"/>
</dbReference>
<evidence type="ECO:0000256" key="1">
    <source>
        <dbReference type="ARBA" id="ARBA00022598"/>
    </source>
</evidence>
<keyword evidence="2" id="KW-0092">Biotin</keyword>
<dbReference type="NCBIfam" id="TIGR00121">
    <property type="entry name" value="birA_ligase"/>
    <property type="match status" value="1"/>
</dbReference>
<dbReference type="EC" id="6.3.4.15" evidence="3"/>
<comment type="caution">
    <text evidence="5">The sequence shown here is derived from an EMBL/GenBank/DDBJ whole genome shotgun (WGS) entry which is preliminary data.</text>
</comment>
<dbReference type="PANTHER" id="PTHR12835:SF5">
    <property type="entry name" value="BIOTIN--PROTEIN LIGASE"/>
    <property type="match status" value="1"/>
</dbReference>
<name>A0A9D2IZ39_9FIRM</name>
<proteinExistence type="predicted"/>
<dbReference type="PROSITE" id="PS51733">
    <property type="entry name" value="BPL_LPL_CATALYTIC"/>
    <property type="match status" value="1"/>
</dbReference>
<dbReference type="EMBL" id="DXBV01000048">
    <property type="protein sequence ID" value="HIZ30606.1"/>
    <property type="molecule type" value="Genomic_DNA"/>
</dbReference>
<accession>A0A9D2IZ39</accession>
<dbReference type="Pfam" id="PF02237">
    <property type="entry name" value="BPL_C"/>
    <property type="match status" value="1"/>
</dbReference>
<dbReference type="InterPro" id="IPR004143">
    <property type="entry name" value="BPL_LPL_catalytic"/>
</dbReference>
<sequence length="244" mass="25949">MSEPKLTALPQADSTNLYCKAHLSGMGHFDAVWTTCQTAGRGRRGHVWQNAPGEALYYTILFKEPLADPACLSLASGLAAARALEECFGVECALKWPNDLLLGGKKAVGILCEGFGGAFVSGIGVNLSQTAEFFAAAGLPHGVSVAGHLGHSLPPDAPRRLAESLSRHFIEDADLRAFYREGFGPLRADYLPRCVNLGRQVWFEGGEGVAETVDEQGRLVVAAEGGLRHVLSGEVSVKGIYGRV</sequence>
<dbReference type="GO" id="GO:0009249">
    <property type="term" value="P:protein lipoylation"/>
    <property type="evidence" value="ECO:0007669"/>
    <property type="project" value="UniProtKB-ARBA"/>
</dbReference>
<dbReference type="PANTHER" id="PTHR12835">
    <property type="entry name" value="BIOTIN PROTEIN LIGASE"/>
    <property type="match status" value="1"/>
</dbReference>
<dbReference type="AlphaFoldDB" id="A0A9D2IZ39"/>
<dbReference type="GO" id="GO:0004077">
    <property type="term" value="F:biotin--[biotin carboxyl-carrier protein] ligase activity"/>
    <property type="evidence" value="ECO:0007669"/>
    <property type="project" value="UniProtKB-EC"/>
</dbReference>
<dbReference type="Gene3D" id="3.30.930.10">
    <property type="entry name" value="Bira Bifunctional Protein, Domain 2"/>
    <property type="match status" value="1"/>
</dbReference>
<evidence type="ECO:0000313" key="6">
    <source>
        <dbReference type="Proteomes" id="UP000824035"/>
    </source>
</evidence>
<organism evidence="5 6">
    <name type="scientific">Candidatus Allofournierella merdipullorum</name>
    <dbReference type="NCBI Taxonomy" id="2838595"/>
    <lineage>
        <taxon>Bacteria</taxon>
        <taxon>Bacillati</taxon>
        <taxon>Bacillota</taxon>
        <taxon>Clostridia</taxon>
        <taxon>Eubacteriales</taxon>
        <taxon>Oscillospiraceae</taxon>
        <taxon>Allofournierella</taxon>
    </lineage>
</organism>
<evidence type="ECO:0000259" key="4">
    <source>
        <dbReference type="PROSITE" id="PS51733"/>
    </source>
</evidence>
<keyword evidence="1 5" id="KW-0436">Ligase</keyword>
<evidence type="ECO:0000256" key="2">
    <source>
        <dbReference type="ARBA" id="ARBA00023267"/>
    </source>
</evidence>
<dbReference type="InterPro" id="IPR004408">
    <property type="entry name" value="Biotin_CoA_COase_ligase"/>
</dbReference>
<dbReference type="InterPro" id="IPR003142">
    <property type="entry name" value="BPL_C"/>
</dbReference>
<evidence type="ECO:0000256" key="3">
    <source>
        <dbReference type="ARBA" id="ARBA00024227"/>
    </source>
</evidence>